<dbReference type="GeneID" id="82158640"/>
<keyword evidence="1" id="KW-0472">Membrane</keyword>
<evidence type="ECO:0000313" key="3">
    <source>
        <dbReference type="Proteomes" id="UP001193734"/>
    </source>
</evidence>
<evidence type="ECO:0000256" key="1">
    <source>
        <dbReference type="SAM" id="Phobius"/>
    </source>
</evidence>
<name>A0ABX2AX20_9BACT</name>
<gene>
    <name evidence="2" type="ORF">HPS55_12760</name>
</gene>
<sequence length="116" mass="12828">MENGYNKDNALRQAVNNATEANKVKLPSNFAFTTMRRIEAERCRTARRNRIAAIVSLAAMCSGGITTLVYLCADAIISNIKTMSHDDAHFACVVPMVICLSFFAVLNTILRKRMNG</sequence>
<feature type="transmembrane region" description="Helical" evidence="1">
    <location>
        <begin position="51"/>
        <end position="76"/>
    </location>
</feature>
<feature type="transmembrane region" description="Helical" evidence="1">
    <location>
        <begin position="88"/>
        <end position="110"/>
    </location>
</feature>
<keyword evidence="3" id="KW-1185">Reference proteome</keyword>
<comment type="caution">
    <text evidence="2">The sequence shown here is derived from an EMBL/GenBank/DDBJ whole genome shotgun (WGS) entry which is preliminary data.</text>
</comment>
<proteinExistence type="predicted"/>
<dbReference type="RefSeq" id="WP_172178440.1">
    <property type="nucleotide sequence ID" value="NZ_CASGIA010000032.1"/>
</dbReference>
<dbReference type="Proteomes" id="UP001193734">
    <property type="component" value="Unassembled WGS sequence"/>
</dbReference>
<reference evidence="2 3" key="1">
    <citation type="submission" date="2020-05" db="EMBL/GenBank/DDBJ databases">
        <title>Distinct polysaccharide utilization as determinants for interspecies competition between intestinal Prevotella spp.</title>
        <authorList>
            <person name="Galvez E.J.C."/>
            <person name="Iljazovic A."/>
            <person name="Strowig T."/>
        </authorList>
    </citation>
    <scope>NUCLEOTIDE SEQUENCE [LARGE SCALE GENOMIC DNA]</scope>
    <source>
        <strain evidence="2 3">PROD</strain>
    </source>
</reference>
<organism evidence="2 3">
    <name type="scientific">Xylanibacter rodentium</name>
    <dbReference type="NCBI Taxonomy" id="2736289"/>
    <lineage>
        <taxon>Bacteria</taxon>
        <taxon>Pseudomonadati</taxon>
        <taxon>Bacteroidota</taxon>
        <taxon>Bacteroidia</taxon>
        <taxon>Bacteroidales</taxon>
        <taxon>Prevotellaceae</taxon>
        <taxon>Xylanibacter</taxon>
    </lineage>
</organism>
<dbReference type="EMBL" id="JABKKE010000029">
    <property type="protein sequence ID" value="NPE15175.1"/>
    <property type="molecule type" value="Genomic_DNA"/>
</dbReference>
<keyword evidence="1" id="KW-1133">Transmembrane helix</keyword>
<accession>A0ABX2AX20</accession>
<keyword evidence="1" id="KW-0812">Transmembrane</keyword>
<evidence type="ECO:0000313" key="2">
    <source>
        <dbReference type="EMBL" id="NPE15175.1"/>
    </source>
</evidence>
<protein>
    <submittedName>
        <fullName evidence="2">Uncharacterized protein</fullName>
    </submittedName>
</protein>